<dbReference type="EMBL" id="LAZR01005812">
    <property type="protein sequence ID" value="KKM96950.1"/>
    <property type="molecule type" value="Genomic_DNA"/>
</dbReference>
<comment type="caution">
    <text evidence="1">The sequence shown here is derived from an EMBL/GenBank/DDBJ whole genome shotgun (WGS) entry which is preliminary data.</text>
</comment>
<reference evidence="1" key="1">
    <citation type="journal article" date="2015" name="Nature">
        <title>Complex archaea that bridge the gap between prokaryotes and eukaryotes.</title>
        <authorList>
            <person name="Spang A."/>
            <person name="Saw J.H."/>
            <person name="Jorgensen S.L."/>
            <person name="Zaremba-Niedzwiedzka K."/>
            <person name="Martijn J."/>
            <person name="Lind A.E."/>
            <person name="van Eijk R."/>
            <person name="Schleper C."/>
            <person name="Guy L."/>
            <person name="Ettema T.J."/>
        </authorList>
    </citation>
    <scope>NUCLEOTIDE SEQUENCE</scope>
</reference>
<name>A0A0F9P7D0_9ZZZZ</name>
<evidence type="ECO:0000313" key="1">
    <source>
        <dbReference type="EMBL" id="KKM96950.1"/>
    </source>
</evidence>
<accession>A0A0F9P7D0</accession>
<protein>
    <submittedName>
        <fullName evidence="1">Uncharacterized protein</fullName>
    </submittedName>
</protein>
<organism evidence="1">
    <name type="scientific">marine sediment metagenome</name>
    <dbReference type="NCBI Taxonomy" id="412755"/>
    <lineage>
        <taxon>unclassified sequences</taxon>
        <taxon>metagenomes</taxon>
        <taxon>ecological metagenomes</taxon>
    </lineage>
</organism>
<proteinExistence type="predicted"/>
<dbReference type="AlphaFoldDB" id="A0A0F9P7D0"/>
<sequence length="180" mass="18697">MNDVTQHVALLGIESVYAGRQFVISARSTRLWPEESTKRDGVPSPESILSAVRVLQVGAHSAHQLLLDTNRLAASVLHFMFPASFRKPRNALSTVRAGGATALRGVFCHPAWTALFLSVAAKLLAAITAGGKCATKTVTAALGSGVHCVATIGTCSGGVGVIHGTPFSPLHCTGDQDVAL</sequence>
<gene>
    <name evidence="1" type="ORF">LCGC14_1172960</name>
</gene>